<comment type="caution">
    <text evidence="8">The sequence shown here is derived from an EMBL/GenBank/DDBJ whole genome shotgun (WGS) entry which is preliminary data.</text>
</comment>
<organism evidence="8 9">
    <name type="scientific">Flavobacterium paronense</name>
    <dbReference type="NCBI Taxonomy" id="1392775"/>
    <lineage>
        <taxon>Bacteria</taxon>
        <taxon>Pseudomonadati</taxon>
        <taxon>Bacteroidota</taxon>
        <taxon>Flavobacteriia</taxon>
        <taxon>Flavobacteriales</taxon>
        <taxon>Flavobacteriaceae</taxon>
        <taxon>Flavobacterium</taxon>
    </lineage>
</organism>
<dbReference type="PANTHER" id="PTHR43133">
    <property type="entry name" value="RNA POLYMERASE ECF-TYPE SIGMA FACTO"/>
    <property type="match status" value="1"/>
</dbReference>
<evidence type="ECO:0000259" key="7">
    <source>
        <dbReference type="Pfam" id="PF08281"/>
    </source>
</evidence>
<name>A0ABV5GCU2_9FLAO</name>
<dbReference type="EMBL" id="JBHMFB010000012">
    <property type="protein sequence ID" value="MFB9088940.1"/>
    <property type="molecule type" value="Genomic_DNA"/>
</dbReference>
<dbReference type="InterPro" id="IPR014284">
    <property type="entry name" value="RNA_pol_sigma-70_dom"/>
</dbReference>
<comment type="similarity">
    <text evidence="1">Belongs to the sigma-70 factor family. ECF subfamily.</text>
</comment>
<dbReference type="Gene3D" id="1.10.10.10">
    <property type="entry name" value="Winged helix-like DNA-binding domain superfamily/Winged helix DNA-binding domain"/>
    <property type="match status" value="1"/>
</dbReference>
<evidence type="ECO:0000313" key="9">
    <source>
        <dbReference type="Proteomes" id="UP001589576"/>
    </source>
</evidence>
<dbReference type="PANTHER" id="PTHR43133:SF8">
    <property type="entry name" value="RNA POLYMERASE SIGMA FACTOR HI_1459-RELATED"/>
    <property type="match status" value="1"/>
</dbReference>
<dbReference type="InterPro" id="IPR013249">
    <property type="entry name" value="RNA_pol_sigma70_r4_t2"/>
</dbReference>
<dbReference type="CDD" id="cd06171">
    <property type="entry name" value="Sigma70_r4"/>
    <property type="match status" value="1"/>
</dbReference>
<dbReference type="Pfam" id="PF04542">
    <property type="entry name" value="Sigma70_r2"/>
    <property type="match status" value="1"/>
</dbReference>
<accession>A0ABV5GCU2</accession>
<feature type="domain" description="RNA polymerase sigma-70 region 2" evidence="6">
    <location>
        <begin position="21"/>
        <end position="85"/>
    </location>
</feature>
<evidence type="ECO:0000256" key="3">
    <source>
        <dbReference type="ARBA" id="ARBA00023082"/>
    </source>
</evidence>
<dbReference type="InterPro" id="IPR013325">
    <property type="entry name" value="RNA_pol_sigma_r2"/>
</dbReference>
<gene>
    <name evidence="8" type="ORF">ACFFUU_04940</name>
</gene>
<dbReference type="SUPFAM" id="SSF88946">
    <property type="entry name" value="Sigma2 domain of RNA polymerase sigma factors"/>
    <property type="match status" value="1"/>
</dbReference>
<evidence type="ECO:0000313" key="8">
    <source>
        <dbReference type="EMBL" id="MFB9088940.1"/>
    </source>
</evidence>
<dbReference type="SUPFAM" id="SSF88659">
    <property type="entry name" value="Sigma3 and sigma4 domains of RNA polymerase sigma factors"/>
    <property type="match status" value="1"/>
</dbReference>
<evidence type="ECO:0000256" key="2">
    <source>
        <dbReference type="ARBA" id="ARBA00023015"/>
    </source>
</evidence>
<keyword evidence="9" id="KW-1185">Reference proteome</keyword>
<dbReference type="Proteomes" id="UP001589576">
    <property type="component" value="Unassembled WGS sequence"/>
</dbReference>
<dbReference type="RefSeq" id="WP_290284312.1">
    <property type="nucleotide sequence ID" value="NZ_JAUFQN010000019.1"/>
</dbReference>
<protein>
    <submittedName>
        <fullName evidence="8">RNA polymerase sigma factor</fullName>
    </submittedName>
</protein>
<evidence type="ECO:0000256" key="1">
    <source>
        <dbReference type="ARBA" id="ARBA00010641"/>
    </source>
</evidence>
<dbReference type="InterPro" id="IPR013324">
    <property type="entry name" value="RNA_pol_sigma_r3/r4-like"/>
</dbReference>
<evidence type="ECO:0000256" key="4">
    <source>
        <dbReference type="ARBA" id="ARBA00023125"/>
    </source>
</evidence>
<dbReference type="Pfam" id="PF08281">
    <property type="entry name" value="Sigma70_r4_2"/>
    <property type="match status" value="1"/>
</dbReference>
<evidence type="ECO:0000256" key="5">
    <source>
        <dbReference type="ARBA" id="ARBA00023163"/>
    </source>
</evidence>
<feature type="domain" description="RNA polymerase sigma factor 70 region 4 type 2" evidence="7">
    <location>
        <begin position="113"/>
        <end position="165"/>
    </location>
</feature>
<dbReference type="Gene3D" id="1.10.1740.10">
    <property type="match status" value="1"/>
</dbReference>
<sequence>MNLEELIKSCQKQNSKAQEELYHLYKNTLFVLCLKYCQNEAEAEDNLHNAFITIFTNIKQYKGKGSFEGWMKRITINKAIESYKKSYQLISISDKNYPDTEIEENELDEFSLDYILALVQGLPNQYRLVFCLYELDNYSHNEIAEMLNINIGTSKSNLHRAKMTLKEQISANKAVHNISIKYGK</sequence>
<dbReference type="InterPro" id="IPR036388">
    <property type="entry name" value="WH-like_DNA-bd_sf"/>
</dbReference>
<proteinExistence type="inferred from homology"/>
<reference evidence="8 9" key="1">
    <citation type="submission" date="2024-09" db="EMBL/GenBank/DDBJ databases">
        <authorList>
            <person name="Sun Q."/>
            <person name="Mori K."/>
        </authorList>
    </citation>
    <scope>NUCLEOTIDE SEQUENCE [LARGE SCALE GENOMIC DNA]</scope>
    <source>
        <strain evidence="8 9">CECT 8460</strain>
    </source>
</reference>
<keyword evidence="3" id="KW-0731">Sigma factor</keyword>
<dbReference type="InterPro" id="IPR039425">
    <property type="entry name" value="RNA_pol_sigma-70-like"/>
</dbReference>
<dbReference type="InterPro" id="IPR007627">
    <property type="entry name" value="RNA_pol_sigma70_r2"/>
</dbReference>
<keyword evidence="5" id="KW-0804">Transcription</keyword>
<evidence type="ECO:0000259" key="6">
    <source>
        <dbReference type="Pfam" id="PF04542"/>
    </source>
</evidence>
<dbReference type="NCBIfam" id="TIGR02937">
    <property type="entry name" value="sigma70-ECF"/>
    <property type="match status" value="1"/>
</dbReference>
<keyword evidence="4" id="KW-0238">DNA-binding</keyword>
<keyword evidence="2" id="KW-0805">Transcription regulation</keyword>